<feature type="non-terminal residue" evidence="2">
    <location>
        <position position="55"/>
    </location>
</feature>
<dbReference type="Pfam" id="PF05699">
    <property type="entry name" value="Dimer_Tnp_hAT"/>
    <property type="match status" value="1"/>
</dbReference>
<dbReference type="EMBL" id="KI299545">
    <property type="protein sequence ID" value="ERZ97523.1"/>
    <property type="molecule type" value="Genomic_DNA"/>
</dbReference>
<evidence type="ECO:0000259" key="1">
    <source>
        <dbReference type="Pfam" id="PF05699"/>
    </source>
</evidence>
<dbReference type="InterPro" id="IPR012337">
    <property type="entry name" value="RNaseH-like_sf"/>
</dbReference>
<gene>
    <name evidence="2" type="ORF">GLOINDRAFT_51925</name>
</gene>
<dbReference type="SUPFAM" id="SSF53098">
    <property type="entry name" value="Ribonuclease H-like"/>
    <property type="match status" value="1"/>
</dbReference>
<feature type="domain" description="HAT C-terminal dimerisation" evidence="1">
    <location>
        <begin position="1"/>
        <end position="52"/>
    </location>
</feature>
<feature type="non-terminal residue" evidence="2">
    <location>
        <position position="1"/>
    </location>
</feature>
<dbReference type="InterPro" id="IPR008906">
    <property type="entry name" value="HATC_C_dom"/>
</dbReference>
<name>U9SNL0_RHIID</name>
<organism evidence="2">
    <name type="scientific">Rhizophagus irregularis (strain DAOM 181602 / DAOM 197198 / MUCL 43194)</name>
    <name type="common">Arbuscular mycorrhizal fungus</name>
    <name type="synonym">Glomus intraradices</name>
    <dbReference type="NCBI Taxonomy" id="747089"/>
    <lineage>
        <taxon>Eukaryota</taxon>
        <taxon>Fungi</taxon>
        <taxon>Fungi incertae sedis</taxon>
        <taxon>Mucoromycota</taxon>
        <taxon>Glomeromycotina</taxon>
        <taxon>Glomeromycetes</taxon>
        <taxon>Glomerales</taxon>
        <taxon>Glomeraceae</taxon>
        <taxon>Rhizophagus</taxon>
    </lineage>
</organism>
<accession>U9SNL0</accession>
<sequence>WKSMKHEFPALAKILCDYLAIQAMSVACEQAFSVVGNINTKTRNCLNPETANHGL</sequence>
<proteinExistence type="predicted"/>
<dbReference type="HOGENOM" id="CLU_009123_17_3_1"/>
<protein>
    <recommendedName>
        <fullName evidence="1">HAT C-terminal dimerisation domain-containing protein</fullName>
    </recommendedName>
</protein>
<reference evidence="2" key="1">
    <citation type="submission" date="2013-07" db="EMBL/GenBank/DDBJ databases">
        <title>The genome of an arbuscular mycorrhizal fungus provides insights into the evolution of the oldest plant symbiosis.</title>
        <authorList>
            <consortium name="DOE Joint Genome Institute"/>
            <person name="Tisserant E."/>
            <person name="Malbreil M."/>
            <person name="Kuo A."/>
            <person name="Kohler A."/>
            <person name="Symeonidi A."/>
            <person name="Balestrini R."/>
            <person name="Charron P."/>
            <person name="Duensing N."/>
            <person name="Frei-dit-Frey N."/>
            <person name="Gianinazzi-Pearson V."/>
            <person name="Gilbert B."/>
            <person name="Handa Y."/>
            <person name="Hijri M."/>
            <person name="Kaul R."/>
            <person name="Kawaguchi M."/>
            <person name="Krajinski F."/>
            <person name="Lammers P."/>
            <person name="Lapierre D."/>
            <person name="Masclaux F.G."/>
            <person name="Murat C."/>
            <person name="Morin E."/>
            <person name="Ndikumana S."/>
            <person name="Pagni M."/>
            <person name="Petitpierre D."/>
            <person name="Requena N."/>
            <person name="Rosikiewicz P."/>
            <person name="Riley R."/>
            <person name="Saito K."/>
            <person name="San Clemente H."/>
            <person name="Shapiro H."/>
            <person name="van Tuinen D."/>
            <person name="Becard G."/>
            <person name="Bonfante P."/>
            <person name="Paszkowski U."/>
            <person name="Shachar-Hill Y."/>
            <person name="Young J.P."/>
            <person name="Sanders I.R."/>
            <person name="Henrissat B."/>
            <person name="Rensing S.A."/>
            <person name="Grigoriev I.V."/>
            <person name="Corradi N."/>
            <person name="Roux C."/>
            <person name="Martin F."/>
        </authorList>
    </citation>
    <scope>NUCLEOTIDE SEQUENCE</scope>
    <source>
        <strain evidence="2">DAOM 197198</strain>
    </source>
</reference>
<evidence type="ECO:0000313" key="2">
    <source>
        <dbReference type="EMBL" id="ERZ97523.1"/>
    </source>
</evidence>
<dbReference type="GO" id="GO:0046983">
    <property type="term" value="F:protein dimerization activity"/>
    <property type="evidence" value="ECO:0007669"/>
    <property type="project" value="InterPro"/>
</dbReference>
<dbReference type="AlphaFoldDB" id="U9SNL0"/>